<name>A0AAV7B4D0_ENGPU</name>
<dbReference type="EMBL" id="WNYA01000006">
    <property type="protein sequence ID" value="KAG8566872.1"/>
    <property type="molecule type" value="Genomic_DNA"/>
</dbReference>
<dbReference type="AlphaFoldDB" id="A0AAV7B4D0"/>
<sequence>MKSSTAEKKTTATALGERGKDKLDIFLYTSKYSKPSTNRWEEVHFQKLMKFPGSCKEIKLISALPAC</sequence>
<dbReference type="EMBL" id="WNYA01000006">
    <property type="protein sequence ID" value="KAG8566873.1"/>
    <property type="molecule type" value="Genomic_DNA"/>
</dbReference>
<protein>
    <submittedName>
        <fullName evidence="1">Uncharacterized protein</fullName>
    </submittedName>
</protein>
<evidence type="ECO:0000313" key="2">
    <source>
        <dbReference type="Proteomes" id="UP000824782"/>
    </source>
</evidence>
<accession>A0AAV7B4D0</accession>
<organism evidence="1 2">
    <name type="scientific">Engystomops pustulosus</name>
    <name type="common">Tungara frog</name>
    <name type="synonym">Physalaemus pustulosus</name>
    <dbReference type="NCBI Taxonomy" id="76066"/>
    <lineage>
        <taxon>Eukaryota</taxon>
        <taxon>Metazoa</taxon>
        <taxon>Chordata</taxon>
        <taxon>Craniata</taxon>
        <taxon>Vertebrata</taxon>
        <taxon>Euteleostomi</taxon>
        <taxon>Amphibia</taxon>
        <taxon>Batrachia</taxon>
        <taxon>Anura</taxon>
        <taxon>Neobatrachia</taxon>
        <taxon>Hyloidea</taxon>
        <taxon>Leptodactylidae</taxon>
        <taxon>Leiuperinae</taxon>
        <taxon>Engystomops</taxon>
    </lineage>
</organism>
<gene>
    <name evidence="1" type="ORF">GDO81_013399</name>
</gene>
<keyword evidence="2" id="KW-1185">Reference proteome</keyword>
<reference evidence="1" key="1">
    <citation type="thesis" date="2020" institute="ProQuest LLC" country="789 East Eisenhower Parkway, Ann Arbor, MI, USA">
        <title>Comparative Genomics and Chromosome Evolution.</title>
        <authorList>
            <person name="Mudd A.B."/>
        </authorList>
    </citation>
    <scope>NUCLEOTIDE SEQUENCE</scope>
    <source>
        <strain evidence="1">237g6f4</strain>
        <tissue evidence="1">Blood</tissue>
    </source>
</reference>
<proteinExistence type="predicted"/>
<evidence type="ECO:0000313" key="1">
    <source>
        <dbReference type="EMBL" id="KAG8566873.1"/>
    </source>
</evidence>
<dbReference type="Proteomes" id="UP000824782">
    <property type="component" value="Unassembled WGS sequence"/>
</dbReference>
<comment type="caution">
    <text evidence="1">The sequence shown here is derived from an EMBL/GenBank/DDBJ whole genome shotgun (WGS) entry which is preliminary data.</text>
</comment>